<dbReference type="PROSITE" id="PS50850">
    <property type="entry name" value="MFS"/>
    <property type="match status" value="1"/>
</dbReference>
<dbReference type="RefSeq" id="WP_218970740.1">
    <property type="nucleotide sequence ID" value="NZ_FNBX01000016.1"/>
</dbReference>
<dbReference type="GO" id="GO:0046943">
    <property type="term" value="F:carboxylic acid transmembrane transporter activity"/>
    <property type="evidence" value="ECO:0007669"/>
    <property type="project" value="TreeGrafter"/>
</dbReference>
<evidence type="ECO:0000313" key="8">
    <source>
        <dbReference type="Proteomes" id="UP000199355"/>
    </source>
</evidence>
<dbReference type="STRING" id="571438.SAMN05192586_1168"/>
<dbReference type="Proteomes" id="UP000199355">
    <property type="component" value="Unassembled WGS sequence"/>
</dbReference>
<keyword evidence="2 5" id="KW-0812">Transmembrane</keyword>
<feature type="transmembrane region" description="Helical" evidence="5">
    <location>
        <begin position="301"/>
        <end position="319"/>
    </location>
</feature>
<evidence type="ECO:0000256" key="2">
    <source>
        <dbReference type="ARBA" id="ARBA00022692"/>
    </source>
</evidence>
<dbReference type="InterPro" id="IPR011701">
    <property type="entry name" value="MFS"/>
</dbReference>
<dbReference type="PANTHER" id="PTHR23508:SF10">
    <property type="entry name" value="CARBOXYLIC ACID TRANSPORTER PROTEIN HOMOLOG"/>
    <property type="match status" value="1"/>
</dbReference>
<keyword evidence="3 5" id="KW-1133">Transmembrane helix</keyword>
<dbReference type="InterPro" id="IPR005829">
    <property type="entry name" value="Sugar_transporter_CS"/>
</dbReference>
<feature type="domain" description="Major facilitator superfamily (MFS) profile" evidence="6">
    <location>
        <begin position="18"/>
        <end position="412"/>
    </location>
</feature>
<keyword evidence="8" id="KW-1185">Reference proteome</keyword>
<sequence>MSSNSHWYDFMERRHLYALIGGLGAWTMDAMDMLLYVMSLTTIMKEFQISMAVAGMLASVTLLSSAFGGVIFGVVADKIGRKKSLLIAIAIYTVCTGLSALARSVPELVLYRTILGLGMGGAWAAGALLVNETWPSEHRGKASGFMQAGWAIGYMLAAVLAGLILADHGWRMLFLVGIIPSSIILIFIFFACEEPQVWLDYRRKQRLTPANKTEKIRFFDIFKGRLLRLTLIGVLFTSFLQLAYWGLFTWLPGFLSTPVAKGGAGMDIVKTSGWIFAMQLGALAGYSAFGFLADKWGRKQAFIFFLAIAAVLVPVYGSLRSPGWLFVLGPCIGFFGSGYFSGFGVLLSEIFPTRLRGAGLGFVYNTGRGVSALAPIIIGSLAAQFGIGTSLFITSFFYLCGIGIIFLLPETKGQELQE</sequence>
<protein>
    <submittedName>
        <fullName evidence="7">Predicted arabinose efflux permease, MFS family</fullName>
    </submittedName>
</protein>
<organism evidence="7 8">
    <name type="scientific">Desulfovibrio legallii</name>
    <dbReference type="NCBI Taxonomy" id="571438"/>
    <lineage>
        <taxon>Bacteria</taxon>
        <taxon>Pseudomonadati</taxon>
        <taxon>Thermodesulfobacteriota</taxon>
        <taxon>Desulfovibrionia</taxon>
        <taxon>Desulfovibrionales</taxon>
        <taxon>Desulfovibrionaceae</taxon>
        <taxon>Desulfovibrio</taxon>
    </lineage>
</organism>
<evidence type="ECO:0000256" key="3">
    <source>
        <dbReference type="ARBA" id="ARBA00022989"/>
    </source>
</evidence>
<accession>A0A1G7PGS5</accession>
<feature type="transmembrane region" description="Helical" evidence="5">
    <location>
        <begin position="142"/>
        <end position="166"/>
    </location>
</feature>
<feature type="transmembrane region" description="Helical" evidence="5">
    <location>
        <begin position="387"/>
        <end position="408"/>
    </location>
</feature>
<dbReference type="Pfam" id="PF07690">
    <property type="entry name" value="MFS_1"/>
    <property type="match status" value="2"/>
</dbReference>
<evidence type="ECO:0000256" key="5">
    <source>
        <dbReference type="SAM" id="Phobius"/>
    </source>
</evidence>
<evidence type="ECO:0000256" key="1">
    <source>
        <dbReference type="ARBA" id="ARBA00004141"/>
    </source>
</evidence>
<keyword evidence="4 5" id="KW-0472">Membrane</keyword>
<comment type="subcellular location">
    <subcellularLocation>
        <location evidence="1">Membrane</location>
        <topology evidence="1">Multi-pass membrane protein</topology>
    </subcellularLocation>
</comment>
<evidence type="ECO:0000256" key="4">
    <source>
        <dbReference type="ARBA" id="ARBA00023136"/>
    </source>
</evidence>
<dbReference type="SUPFAM" id="SSF103473">
    <property type="entry name" value="MFS general substrate transporter"/>
    <property type="match status" value="1"/>
</dbReference>
<feature type="transmembrane region" description="Helical" evidence="5">
    <location>
        <begin position="49"/>
        <end position="72"/>
    </location>
</feature>
<feature type="transmembrane region" description="Helical" evidence="5">
    <location>
        <begin position="226"/>
        <end position="251"/>
    </location>
</feature>
<feature type="transmembrane region" description="Helical" evidence="5">
    <location>
        <begin position="359"/>
        <end position="381"/>
    </location>
</feature>
<dbReference type="GO" id="GO:0005886">
    <property type="term" value="C:plasma membrane"/>
    <property type="evidence" value="ECO:0007669"/>
    <property type="project" value="TreeGrafter"/>
</dbReference>
<dbReference type="Gene3D" id="1.20.1250.20">
    <property type="entry name" value="MFS general substrate transporter like domains"/>
    <property type="match status" value="1"/>
</dbReference>
<dbReference type="PANTHER" id="PTHR23508">
    <property type="entry name" value="CARBOXYLIC ACID TRANSPORTER PROTEIN HOMOLOG"/>
    <property type="match status" value="1"/>
</dbReference>
<dbReference type="EMBL" id="FNBX01000016">
    <property type="protein sequence ID" value="SDF85552.1"/>
    <property type="molecule type" value="Genomic_DNA"/>
</dbReference>
<feature type="transmembrane region" description="Helical" evidence="5">
    <location>
        <begin position="16"/>
        <end position="37"/>
    </location>
</feature>
<feature type="transmembrane region" description="Helical" evidence="5">
    <location>
        <begin position="108"/>
        <end position="130"/>
    </location>
</feature>
<dbReference type="PROSITE" id="PS00217">
    <property type="entry name" value="SUGAR_TRANSPORT_2"/>
    <property type="match status" value="1"/>
</dbReference>
<proteinExistence type="predicted"/>
<gene>
    <name evidence="7" type="ORF">SAMN05192586_1168</name>
</gene>
<name>A0A1G7PGS5_9BACT</name>
<feature type="transmembrane region" description="Helical" evidence="5">
    <location>
        <begin position="271"/>
        <end position="289"/>
    </location>
</feature>
<feature type="transmembrane region" description="Helical" evidence="5">
    <location>
        <begin position="325"/>
        <end position="347"/>
    </location>
</feature>
<dbReference type="InterPro" id="IPR020846">
    <property type="entry name" value="MFS_dom"/>
</dbReference>
<evidence type="ECO:0000259" key="6">
    <source>
        <dbReference type="PROSITE" id="PS50850"/>
    </source>
</evidence>
<dbReference type="AlphaFoldDB" id="A0A1G7PGS5"/>
<reference evidence="8" key="1">
    <citation type="submission" date="2016-10" db="EMBL/GenBank/DDBJ databases">
        <authorList>
            <person name="Varghese N."/>
            <person name="Submissions S."/>
        </authorList>
    </citation>
    <scope>NUCLEOTIDE SEQUENCE [LARGE SCALE GENOMIC DNA]</scope>
    <source>
        <strain evidence="8">KHC7</strain>
    </source>
</reference>
<evidence type="ECO:0000313" key="7">
    <source>
        <dbReference type="EMBL" id="SDF85552.1"/>
    </source>
</evidence>
<feature type="transmembrane region" description="Helical" evidence="5">
    <location>
        <begin position="172"/>
        <end position="192"/>
    </location>
</feature>
<feature type="transmembrane region" description="Helical" evidence="5">
    <location>
        <begin position="84"/>
        <end position="102"/>
    </location>
</feature>
<dbReference type="InterPro" id="IPR036259">
    <property type="entry name" value="MFS_trans_sf"/>
</dbReference>